<dbReference type="InterPro" id="IPR036249">
    <property type="entry name" value="Thioredoxin-like_sf"/>
</dbReference>
<dbReference type="CDD" id="cd03025">
    <property type="entry name" value="DsbA_FrnE_like"/>
    <property type="match status" value="1"/>
</dbReference>
<evidence type="ECO:0000259" key="2">
    <source>
        <dbReference type="Pfam" id="PF01323"/>
    </source>
</evidence>
<dbReference type="InterPro" id="IPR001853">
    <property type="entry name" value="DSBA-like_thioredoxin_dom"/>
</dbReference>
<dbReference type="OrthoDB" id="9813770at2"/>
<gene>
    <name evidence="3" type="ORF">SAMN05444165_4177</name>
</gene>
<reference evidence="3 4" key="1">
    <citation type="submission" date="2016-11" db="EMBL/GenBank/DDBJ databases">
        <authorList>
            <person name="Jaros S."/>
            <person name="Januszkiewicz K."/>
            <person name="Wedrychowicz H."/>
        </authorList>
    </citation>
    <scope>NUCLEOTIDE SEQUENCE [LARGE SCALE GENOMIC DNA]</scope>
    <source>
        <strain evidence="3 4">GAS95</strain>
    </source>
</reference>
<name>A0A1N6KPS3_9BURK</name>
<dbReference type="PANTHER" id="PTHR13887:SF51">
    <property type="entry name" value="DSBA FAMILY PROTEIN"/>
    <property type="match status" value="1"/>
</dbReference>
<accession>A0A1N6KPS3</accession>
<dbReference type="EMBL" id="FSRU01000002">
    <property type="protein sequence ID" value="SIO58520.1"/>
    <property type="molecule type" value="Genomic_DNA"/>
</dbReference>
<feature type="region of interest" description="Disordered" evidence="1">
    <location>
        <begin position="217"/>
        <end position="239"/>
    </location>
</feature>
<dbReference type="AlphaFoldDB" id="A0A1N6KPS3"/>
<protein>
    <recommendedName>
        <fullName evidence="2">DSBA-like thioredoxin domain-containing protein</fullName>
    </recommendedName>
</protein>
<dbReference type="Gene3D" id="3.40.30.10">
    <property type="entry name" value="Glutaredoxin"/>
    <property type="match status" value="1"/>
</dbReference>
<sequence length="239" mass="25600">MKLHYIFDPLCGWCYAVAPLVEAARALSGLAVAFHAGGMLAGSNRRPITPQWRDYVMPHDARIAALSGQPFGEAYFEGLLRDTTAIMDSEPPITAILAAEALDTRGLDMIHRLQRAHYEEGRRIADRDVLTGQAAQLGVDPVAFAAEFERVAGKATHGHIAASRALLARTGARGFPTFAVEPANGTLAVIDAGQFIGHPDQWTAMLQRLLQDEADAARSVTQQANPAADCADGSCARPD</sequence>
<dbReference type="Proteomes" id="UP000185151">
    <property type="component" value="Unassembled WGS sequence"/>
</dbReference>
<organism evidence="3 4">
    <name type="scientific">Paraburkholderia phenazinium</name>
    <dbReference type="NCBI Taxonomy" id="60549"/>
    <lineage>
        <taxon>Bacteria</taxon>
        <taxon>Pseudomonadati</taxon>
        <taxon>Pseudomonadota</taxon>
        <taxon>Betaproteobacteria</taxon>
        <taxon>Burkholderiales</taxon>
        <taxon>Burkholderiaceae</taxon>
        <taxon>Paraburkholderia</taxon>
    </lineage>
</organism>
<feature type="domain" description="DSBA-like thioredoxin" evidence="2">
    <location>
        <begin position="7"/>
        <end position="185"/>
    </location>
</feature>
<dbReference type="Pfam" id="PF01323">
    <property type="entry name" value="DSBA"/>
    <property type="match status" value="1"/>
</dbReference>
<dbReference type="RefSeq" id="WP_074298759.1">
    <property type="nucleotide sequence ID" value="NZ_FSRU01000002.1"/>
</dbReference>
<evidence type="ECO:0000313" key="4">
    <source>
        <dbReference type="Proteomes" id="UP000185151"/>
    </source>
</evidence>
<dbReference type="SUPFAM" id="SSF52833">
    <property type="entry name" value="Thioredoxin-like"/>
    <property type="match status" value="1"/>
</dbReference>
<evidence type="ECO:0000256" key="1">
    <source>
        <dbReference type="SAM" id="MobiDB-lite"/>
    </source>
</evidence>
<dbReference type="PANTHER" id="PTHR13887">
    <property type="entry name" value="GLUTATHIONE S-TRANSFERASE KAPPA"/>
    <property type="match status" value="1"/>
</dbReference>
<evidence type="ECO:0000313" key="3">
    <source>
        <dbReference type="EMBL" id="SIO58520.1"/>
    </source>
</evidence>
<dbReference type="GO" id="GO:0016491">
    <property type="term" value="F:oxidoreductase activity"/>
    <property type="evidence" value="ECO:0007669"/>
    <property type="project" value="InterPro"/>
</dbReference>
<keyword evidence="4" id="KW-1185">Reference proteome</keyword>
<proteinExistence type="predicted"/>